<evidence type="ECO:0000256" key="1">
    <source>
        <dbReference type="SAM" id="MobiDB-lite"/>
    </source>
</evidence>
<proteinExistence type="predicted"/>
<feature type="region of interest" description="Disordered" evidence="1">
    <location>
        <begin position="46"/>
        <end position="81"/>
    </location>
</feature>
<dbReference type="AlphaFoldDB" id="A0A239BA43"/>
<feature type="compositionally biased region" description="Pro residues" evidence="1">
    <location>
        <begin position="57"/>
        <end position="69"/>
    </location>
</feature>
<organism evidence="2 3">
    <name type="scientific">Geodermatophilus pulveris</name>
    <dbReference type="NCBI Taxonomy" id="1564159"/>
    <lineage>
        <taxon>Bacteria</taxon>
        <taxon>Bacillati</taxon>
        <taxon>Actinomycetota</taxon>
        <taxon>Actinomycetes</taxon>
        <taxon>Geodermatophilales</taxon>
        <taxon>Geodermatophilaceae</taxon>
        <taxon>Geodermatophilus</taxon>
    </lineage>
</organism>
<dbReference type="Proteomes" id="UP000198373">
    <property type="component" value="Unassembled WGS sequence"/>
</dbReference>
<keyword evidence="3" id="KW-1185">Reference proteome</keyword>
<sequence length="297" mass="29155">MPTRRPRPPALPAGRRGAAVVAVALLAVLTAAVTGLVLGGDGGQPATGAPPAAGSGAPPPAAVPTPADPPRASDVAAGPTGTPAAELLEWAGRELPPGTRLRPTDGARGDLLAAGATDDLLGATAPTGPGDLVLTVTDGRPPPGARVVAAFDGLTLVDPSPGTPTPEQLGMREALAQAVLANPTTRTTGEAAAVLGAADVDMRLLSLLAVLTAQDGIGLGALPRAEGSGGPARSALLTSVGGAPVGAGQPATERLRTWLDAQLPPFAPDRVEVTDDGVRVSHRYASDPDALVADASS</sequence>
<evidence type="ECO:0000313" key="2">
    <source>
        <dbReference type="EMBL" id="SNS04730.1"/>
    </source>
</evidence>
<gene>
    <name evidence="2" type="ORF">SAMN06893096_101548</name>
</gene>
<name>A0A239BA43_9ACTN</name>
<accession>A0A239BA43</accession>
<dbReference type="OrthoDB" id="5178909at2"/>
<feature type="compositionally biased region" description="Low complexity" evidence="1">
    <location>
        <begin position="46"/>
        <end position="56"/>
    </location>
</feature>
<dbReference type="EMBL" id="FZOO01000001">
    <property type="protein sequence ID" value="SNS04730.1"/>
    <property type="molecule type" value="Genomic_DNA"/>
</dbReference>
<dbReference type="RefSeq" id="WP_143424916.1">
    <property type="nucleotide sequence ID" value="NZ_FZOO01000001.1"/>
</dbReference>
<protein>
    <submittedName>
        <fullName evidence="2">Uncharacterized protein</fullName>
    </submittedName>
</protein>
<evidence type="ECO:0000313" key="3">
    <source>
        <dbReference type="Proteomes" id="UP000198373"/>
    </source>
</evidence>
<reference evidence="3" key="1">
    <citation type="submission" date="2017-06" db="EMBL/GenBank/DDBJ databases">
        <authorList>
            <person name="Varghese N."/>
            <person name="Submissions S."/>
        </authorList>
    </citation>
    <scope>NUCLEOTIDE SEQUENCE [LARGE SCALE GENOMIC DNA]</scope>
    <source>
        <strain evidence="3">DSM 46839</strain>
    </source>
</reference>